<dbReference type="InterPro" id="IPR017871">
    <property type="entry name" value="ABC_transporter-like_CS"/>
</dbReference>
<dbReference type="GO" id="GO:0016887">
    <property type="term" value="F:ATP hydrolysis activity"/>
    <property type="evidence" value="ECO:0007669"/>
    <property type="project" value="InterPro"/>
</dbReference>
<comment type="similarity">
    <text evidence="1">Belongs to the ABC transporter superfamily.</text>
</comment>
<evidence type="ECO:0000259" key="5">
    <source>
        <dbReference type="PROSITE" id="PS50893"/>
    </source>
</evidence>
<dbReference type="Proteomes" id="UP000255367">
    <property type="component" value="Unassembled WGS sequence"/>
</dbReference>
<organism evidence="6 7">
    <name type="scientific">Veillonella criceti</name>
    <dbReference type="NCBI Taxonomy" id="103891"/>
    <lineage>
        <taxon>Bacteria</taxon>
        <taxon>Bacillati</taxon>
        <taxon>Bacillota</taxon>
        <taxon>Negativicutes</taxon>
        <taxon>Veillonellales</taxon>
        <taxon>Veillonellaceae</taxon>
        <taxon>Veillonella</taxon>
    </lineage>
</organism>
<dbReference type="InterPro" id="IPR003439">
    <property type="entry name" value="ABC_transporter-like_ATP-bd"/>
</dbReference>
<evidence type="ECO:0000313" key="6">
    <source>
        <dbReference type="EMBL" id="SUP42157.1"/>
    </source>
</evidence>
<dbReference type="FunFam" id="3.40.50.300:FF:000134">
    <property type="entry name" value="Iron-enterobactin ABC transporter ATP-binding protein"/>
    <property type="match status" value="1"/>
</dbReference>
<reference evidence="6 7" key="1">
    <citation type="submission" date="2018-06" db="EMBL/GenBank/DDBJ databases">
        <authorList>
            <consortium name="Pathogen Informatics"/>
            <person name="Doyle S."/>
        </authorList>
    </citation>
    <scope>NUCLEOTIDE SEQUENCE [LARGE SCALE GENOMIC DNA]</scope>
    <source>
        <strain evidence="6 7">NCTC12020</strain>
    </source>
</reference>
<dbReference type="PANTHER" id="PTHR42734:SF17">
    <property type="entry name" value="METAL TRANSPORT SYSTEM ATP-BINDING PROTEIN TM_0124-RELATED"/>
    <property type="match status" value="1"/>
</dbReference>
<keyword evidence="2" id="KW-0813">Transport</keyword>
<dbReference type="PROSITE" id="PS00211">
    <property type="entry name" value="ABC_TRANSPORTER_1"/>
    <property type="match status" value="1"/>
</dbReference>
<keyword evidence="3" id="KW-0547">Nucleotide-binding</keyword>
<protein>
    <submittedName>
        <fullName evidence="6">Glutamine transport ATP-binding protein GlnQ</fullName>
    </submittedName>
</protein>
<accession>A0A380NJ01</accession>
<keyword evidence="4 6" id="KW-0067">ATP-binding</keyword>
<dbReference type="EMBL" id="UHIO01000001">
    <property type="protein sequence ID" value="SUP42157.1"/>
    <property type="molecule type" value="Genomic_DNA"/>
</dbReference>
<proteinExistence type="inferred from homology"/>
<dbReference type="InterPro" id="IPR050153">
    <property type="entry name" value="Metal_Ion_Import_ABC"/>
</dbReference>
<sequence length="236" mass="25801">MGEIALNNVKFNYEQENTLMDICVTIPEGQFTIVVGPNGAGKTTFLRLVAGLLQPASGSVMIDGHDVQTAQRLGLLHLVPQIYNKNAAQFPATCGEIVELGLRIKGIKRKERQALAHEALAQVGMAEFTHRRIGDLSGGQQQRVMIAQALARHPKYLLLDEPTSGIDYQVSEHIMTLLRTLCDEGMTILMVTHDIVDACKVADQVVCVNRHVCYDGNSQGFLESHMGTALAWHIGG</sequence>
<evidence type="ECO:0000256" key="1">
    <source>
        <dbReference type="ARBA" id="ARBA00005417"/>
    </source>
</evidence>
<dbReference type="SMART" id="SM00382">
    <property type="entry name" value="AAA"/>
    <property type="match status" value="1"/>
</dbReference>
<dbReference type="RefSeq" id="WP_115310005.1">
    <property type="nucleotide sequence ID" value="NZ_UHIO01000001.1"/>
</dbReference>
<dbReference type="GO" id="GO:0005524">
    <property type="term" value="F:ATP binding"/>
    <property type="evidence" value="ECO:0007669"/>
    <property type="project" value="UniProtKB-KW"/>
</dbReference>
<evidence type="ECO:0000313" key="7">
    <source>
        <dbReference type="Proteomes" id="UP000255367"/>
    </source>
</evidence>
<dbReference type="SUPFAM" id="SSF52540">
    <property type="entry name" value="P-loop containing nucleoside triphosphate hydrolases"/>
    <property type="match status" value="1"/>
</dbReference>
<dbReference type="InterPro" id="IPR003593">
    <property type="entry name" value="AAA+_ATPase"/>
</dbReference>
<dbReference type="CDD" id="cd03235">
    <property type="entry name" value="ABC_Metallic_Cations"/>
    <property type="match status" value="1"/>
</dbReference>
<dbReference type="PANTHER" id="PTHR42734">
    <property type="entry name" value="METAL TRANSPORT SYSTEM ATP-BINDING PROTEIN TM_0124-RELATED"/>
    <property type="match status" value="1"/>
</dbReference>
<dbReference type="InterPro" id="IPR027417">
    <property type="entry name" value="P-loop_NTPase"/>
</dbReference>
<name>A0A380NJ01_9FIRM</name>
<keyword evidence="7" id="KW-1185">Reference proteome</keyword>
<dbReference type="AlphaFoldDB" id="A0A380NJ01"/>
<feature type="domain" description="ABC transporter" evidence="5">
    <location>
        <begin position="4"/>
        <end position="234"/>
    </location>
</feature>
<evidence type="ECO:0000256" key="4">
    <source>
        <dbReference type="ARBA" id="ARBA00022840"/>
    </source>
</evidence>
<evidence type="ECO:0000256" key="3">
    <source>
        <dbReference type="ARBA" id="ARBA00022741"/>
    </source>
</evidence>
<dbReference type="PROSITE" id="PS50893">
    <property type="entry name" value="ABC_TRANSPORTER_2"/>
    <property type="match status" value="1"/>
</dbReference>
<dbReference type="OrthoDB" id="9806726at2"/>
<gene>
    <name evidence="6" type="primary">glnQ_2</name>
    <name evidence="6" type="ORF">NCTC12020_00791</name>
</gene>
<dbReference type="Gene3D" id="3.40.50.300">
    <property type="entry name" value="P-loop containing nucleotide triphosphate hydrolases"/>
    <property type="match status" value="1"/>
</dbReference>
<dbReference type="Pfam" id="PF00005">
    <property type="entry name" value="ABC_tran"/>
    <property type="match status" value="1"/>
</dbReference>
<evidence type="ECO:0000256" key="2">
    <source>
        <dbReference type="ARBA" id="ARBA00022448"/>
    </source>
</evidence>